<reference evidence="3" key="1">
    <citation type="journal article" date="2019" name="Int. J. Syst. Evol. Microbiol.">
        <title>The Global Catalogue of Microorganisms (GCM) 10K type strain sequencing project: providing services to taxonomists for standard genome sequencing and annotation.</title>
        <authorList>
            <consortium name="The Broad Institute Genomics Platform"/>
            <consortium name="The Broad Institute Genome Sequencing Center for Infectious Disease"/>
            <person name="Wu L."/>
            <person name="Ma J."/>
        </authorList>
    </citation>
    <scope>NUCLEOTIDE SEQUENCE [LARGE SCALE GENOMIC DNA]</scope>
    <source>
        <strain evidence="3">CGMCC 1.16455</strain>
    </source>
</reference>
<gene>
    <name evidence="2" type="ORF">ACFPK8_07880</name>
</gene>
<proteinExistence type="predicted"/>
<evidence type="ECO:0000259" key="1">
    <source>
        <dbReference type="Pfam" id="PF01869"/>
    </source>
</evidence>
<dbReference type="GO" id="GO:0016301">
    <property type="term" value="F:kinase activity"/>
    <property type="evidence" value="ECO:0007669"/>
    <property type="project" value="UniProtKB-KW"/>
</dbReference>
<feature type="domain" description="ATPase BadF/BadG/BcrA/BcrD type" evidence="1">
    <location>
        <begin position="12"/>
        <end position="309"/>
    </location>
</feature>
<keyword evidence="2" id="KW-0808">Transferase</keyword>
<dbReference type="PANTHER" id="PTHR43190">
    <property type="entry name" value="N-ACETYL-D-GLUCOSAMINE KINASE"/>
    <property type="match status" value="1"/>
</dbReference>
<dbReference type="PANTHER" id="PTHR43190:SF3">
    <property type="entry name" value="N-ACETYL-D-GLUCOSAMINE KINASE"/>
    <property type="match status" value="1"/>
</dbReference>
<keyword evidence="2" id="KW-0418">Kinase</keyword>
<dbReference type="Gene3D" id="3.30.420.40">
    <property type="match status" value="2"/>
</dbReference>
<protein>
    <submittedName>
        <fullName evidence="2">N-acetylglucosamine kinase</fullName>
    </submittedName>
</protein>
<evidence type="ECO:0000313" key="2">
    <source>
        <dbReference type="EMBL" id="MFC5297428.1"/>
    </source>
</evidence>
<dbReference type="SUPFAM" id="SSF53067">
    <property type="entry name" value="Actin-like ATPase domain"/>
    <property type="match status" value="2"/>
</dbReference>
<sequence>MTPTTPQHEFVIGIDGGGTHTRVGCFALDGTRLAAAVGGGGNPSHNDDALENIRGTIAQAIDSGGLDPSDAVALAAGIAGFERTCSNQSDGDNDRTAALVDAPGLTCPKIVVNDAVIAHRGALSGRPGIVVVAGTGSMILAIDEEGVETESGQLEHYAGAARHLVYDVVQQILMNDCSPTDPLVPAALEHFGVADAPALHAAVLARSTTHRNTIKRSYGDFAPQVTAMGEQSALADRALTDLAARTARGVRLLAPVAGPRPVPVACTGSLADAPSFRDRLDRMLVEAEPSALDLVPSQLDPLGGAAILALEAAGVEVDEAMIGRLAGRIPSAIPA</sequence>
<dbReference type="Pfam" id="PF01869">
    <property type="entry name" value="BcrAD_BadFG"/>
    <property type="match status" value="1"/>
</dbReference>
<dbReference type="EMBL" id="JBHSLN010000021">
    <property type="protein sequence ID" value="MFC5297428.1"/>
    <property type="molecule type" value="Genomic_DNA"/>
</dbReference>
<keyword evidence="3" id="KW-1185">Reference proteome</keyword>
<name>A0ABW0FE17_9MICO</name>
<dbReference type="InterPro" id="IPR052519">
    <property type="entry name" value="Euk-type_GlcNAc_Kinase"/>
</dbReference>
<dbReference type="InterPro" id="IPR002731">
    <property type="entry name" value="ATPase_BadF"/>
</dbReference>
<dbReference type="InterPro" id="IPR043129">
    <property type="entry name" value="ATPase_NBD"/>
</dbReference>
<accession>A0ABW0FE17</accession>
<dbReference type="RefSeq" id="WP_343925203.1">
    <property type="nucleotide sequence ID" value="NZ_BAAAIR010000044.1"/>
</dbReference>
<comment type="caution">
    <text evidence="2">The sequence shown here is derived from an EMBL/GenBank/DDBJ whole genome shotgun (WGS) entry which is preliminary data.</text>
</comment>
<organism evidence="2 3">
    <name type="scientific">Brachybacterium tyrofermentans</name>
    <dbReference type="NCBI Taxonomy" id="47848"/>
    <lineage>
        <taxon>Bacteria</taxon>
        <taxon>Bacillati</taxon>
        <taxon>Actinomycetota</taxon>
        <taxon>Actinomycetes</taxon>
        <taxon>Micrococcales</taxon>
        <taxon>Dermabacteraceae</taxon>
        <taxon>Brachybacterium</taxon>
    </lineage>
</organism>
<dbReference type="Proteomes" id="UP001595937">
    <property type="component" value="Unassembled WGS sequence"/>
</dbReference>
<evidence type="ECO:0000313" key="3">
    <source>
        <dbReference type="Proteomes" id="UP001595937"/>
    </source>
</evidence>
<dbReference type="GeneID" id="303298221"/>